<evidence type="ECO:0000313" key="3">
    <source>
        <dbReference type="Proteomes" id="UP001372338"/>
    </source>
</evidence>
<protein>
    <submittedName>
        <fullName evidence="2">Uncharacterized protein</fullName>
    </submittedName>
</protein>
<feature type="region of interest" description="Disordered" evidence="1">
    <location>
        <begin position="27"/>
        <end position="48"/>
    </location>
</feature>
<evidence type="ECO:0000313" key="2">
    <source>
        <dbReference type="EMBL" id="KAK7273409.1"/>
    </source>
</evidence>
<proteinExistence type="predicted"/>
<dbReference type="EMBL" id="JAYWIO010000003">
    <property type="protein sequence ID" value="KAK7273409.1"/>
    <property type="molecule type" value="Genomic_DNA"/>
</dbReference>
<gene>
    <name evidence="2" type="ORF">RIF29_14458</name>
</gene>
<keyword evidence="3" id="KW-1185">Reference proteome</keyword>
<sequence>MSCYSFSDTDSIDDCGNVEHKNVDVHREEHEGADDHNEPTKHADADVAPDVYTNILELIEADIWDDNISINDDSSSPASLGTRRQEDNEDMSSDENNIHDTSHLYESSKGKQKVNHRSTHKKAMKVECLTQISMDNSEMKPNTPFSMPKVEIRHRSYVLTPNQVSSNVGIPRGTYVLPPNHISPYAYDTPWQEMSMSPIYGVAPSYPPLTQVQFLAQMPTYFGGMPMDNTSGGTWVDMFQNVNKNACGSSENRSPPQ</sequence>
<feature type="compositionally biased region" description="Basic residues" evidence="1">
    <location>
        <begin position="110"/>
        <end position="121"/>
    </location>
</feature>
<evidence type="ECO:0000256" key="1">
    <source>
        <dbReference type="SAM" id="MobiDB-lite"/>
    </source>
</evidence>
<name>A0AAN9FDE1_CROPI</name>
<feature type="region of interest" description="Disordered" evidence="1">
    <location>
        <begin position="68"/>
        <end position="121"/>
    </location>
</feature>
<comment type="caution">
    <text evidence="2">The sequence shown here is derived from an EMBL/GenBank/DDBJ whole genome shotgun (WGS) entry which is preliminary data.</text>
</comment>
<dbReference type="AlphaFoldDB" id="A0AAN9FDE1"/>
<accession>A0AAN9FDE1</accession>
<reference evidence="2 3" key="1">
    <citation type="submission" date="2024-01" db="EMBL/GenBank/DDBJ databases">
        <title>The genomes of 5 underutilized Papilionoideae crops provide insights into root nodulation and disease resistanc.</title>
        <authorList>
            <person name="Yuan L."/>
        </authorList>
    </citation>
    <scope>NUCLEOTIDE SEQUENCE [LARGE SCALE GENOMIC DNA]</scope>
    <source>
        <strain evidence="2">ZHUSHIDOU_FW_LH</strain>
        <tissue evidence="2">Leaf</tissue>
    </source>
</reference>
<organism evidence="2 3">
    <name type="scientific">Crotalaria pallida</name>
    <name type="common">Smooth rattlebox</name>
    <name type="synonym">Crotalaria striata</name>
    <dbReference type="NCBI Taxonomy" id="3830"/>
    <lineage>
        <taxon>Eukaryota</taxon>
        <taxon>Viridiplantae</taxon>
        <taxon>Streptophyta</taxon>
        <taxon>Embryophyta</taxon>
        <taxon>Tracheophyta</taxon>
        <taxon>Spermatophyta</taxon>
        <taxon>Magnoliopsida</taxon>
        <taxon>eudicotyledons</taxon>
        <taxon>Gunneridae</taxon>
        <taxon>Pentapetalae</taxon>
        <taxon>rosids</taxon>
        <taxon>fabids</taxon>
        <taxon>Fabales</taxon>
        <taxon>Fabaceae</taxon>
        <taxon>Papilionoideae</taxon>
        <taxon>50 kb inversion clade</taxon>
        <taxon>genistoids sensu lato</taxon>
        <taxon>core genistoids</taxon>
        <taxon>Crotalarieae</taxon>
        <taxon>Crotalaria</taxon>
    </lineage>
</organism>
<feature type="compositionally biased region" description="Basic and acidic residues" evidence="1">
    <location>
        <begin position="96"/>
        <end position="109"/>
    </location>
</feature>
<feature type="compositionally biased region" description="Basic and acidic residues" evidence="1">
    <location>
        <begin position="27"/>
        <end position="45"/>
    </location>
</feature>
<dbReference type="Proteomes" id="UP001372338">
    <property type="component" value="Unassembled WGS sequence"/>
</dbReference>